<keyword evidence="4" id="KW-1185">Reference proteome</keyword>
<dbReference type="GO" id="GO:0042274">
    <property type="term" value="P:ribosomal small subunit biogenesis"/>
    <property type="evidence" value="ECO:0007669"/>
    <property type="project" value="InterPro"/>
</dbReference>
<dbReference type="EMBL" id="KQ087178">
    <property type="protein sequence ID" value="KLT46304.1"/>
    <property type="molecule type" value="Genomic_DNA"/>
</dbReference>
<organism evidence="3 4">
    <name type="scientific">Cutaneotrichosporon oleaginosum</name>
    <dbReference type="NCBI Taxonomy" id="879819"/>
    <lineage>
        <taxon>Eukaryota</taxon>
        <taxon>Fungi</taxon>
        <taxon>Dikarya</taxon>
        <taxon>Basidiomycota</taxon>
        <taxon>Agaricomycotina</taxon>
        <taxon>Tremellomycetes</taxon>
        <taxon>Trichosporonales</taxon>
        <taxon>Trichosporonaceae</taxon>
        <taxon>Cutaneotrichosporon</taxon>
    </lineage>
</organism>
<dbReference type="STRING" id="879819.A0A0J1BE18"/>
<name>A0A0J1BE18_9TREE</name>
<dbReference type="RefSeq" id="XP_018282795.1">
    <property type="nucleotide sequence ID" value="XM_018421794.1"/>
</dbReference>
<dbReference type="GeneID" id="28982397"/>
<sequence>MPPKSRFRQPGAQHFQLVHRSLRDPLINDPDASKHVFRPIERGNEKAALTLSDLEASVDKSAMRANEGEAATYGITYDDSAYDYMQHLRPVGLGGADSVLLEAPQKQQKNKGFRMPEEVMASKHEISVQDVYASQEALPRELQGLQPDMDPHLRQVLEALEDDAFVDEDGEEDVFGELLGSGQLEDGEEAEEFEFAEWGVNEDDDDARTENGEPREETWEDRFRAFKAAGGHHKPASNGGWDDADSAERSEMADTVGSLVSGMDDLMVRGGKKRHGKRGPSDASGMSMSSSNVYRNDNLRTLDDRFDAIERQYDMDDDEEWDEDEDDVSIAPSYMSSMSRVSFLRGDEPTGAGPAPEISRDDFDAIMDDFLDNYEVVGRRMRESLGGTALSGPEKLRVLRAALEDGVEGPTREENRRRILDIERRIETGEYRDIKETMDRREVEPEHKWDVETILSTYTNTENHPGMIRVRNSEQAKERALRRAEAAAAAEAARARDGEEEEDSGSETEREAKVTIARPKGESAEERKARKKATKAEKANRRAEKKAHTLTFKDERKRQLTAHQKAVGGGRAADKVVGSRGVVSLS</sequence>
<feature type="region of interest" description="Disordered" evidence="2">
    <location>
        <begin position="484"/>
        <end position="586"/>
    </location>
</feature>
<dbReference type="InterPro" id="IPR007307">
    <property type="entry name" value="Ltv1"/>
</dbReference>
<evidence type="ECO:0000313" key="3">
    <source>
        <dbReference type="EMBL" id="KLT46304.1"/>
    </source>
</evidence>
<evidence type="ECO:0000256" key="1">
    <source>
        <dbReference type="ARBA" id="ARBA00009078"/>
    </source>
</evidence>
<dbReference type="OrthoDB" id="5852896at2759"/>
<dbReference type="GO" id="GO:0030688">
    <property type="term" value="C:preribosome, small subunit precursor"/>
    <property type="evidence" value="ECO:0007669"/>
    <property type="project" value="TreeGrafter"/>
</dbReference>
<evidence type="ECO:0000256" key="2">
    <source>
        <dbReference type="SAM" id="MobiDB-lite"/>
    </source>
</evidence>
<accession>A0A0J1BE18</accession>
<dbReference type="Pfam" id="PF04180">
    <property type="entry name" value="LTV"/>
    <property type="match status" value="1"/>
</dbReference>
<protein>
    <submittedName>
        <fullName evidence="3">LTV-domain-containing protein</fullName>
    </submittedName>
</protein>
<dbReference type="AlphaFoldDB" id="A0A0J1BE18"/>
<dbReference type="GO" id="GO:0005829">
    <property type="term" value="C:cytosol"/>
    <property type="evidence" value="ECO:0007669"/>
    <property type="project" value="TreeGrafter"/>
</dbReference>
<dbReference type="GO" id="GO:0000056">
    <property type="term" value="P:ribosomal small subunit export from nucleus"/>
    <property type="evidence" value="ECO:0007669"/>
    <property type="project" value="TreeGrafter"/>
</dbReference>
<feature type="compositionally biased region" description="Basic and acidic residues" evidence="2">
    <location>
        <begin position="507"/>
        <end position="542"/>
    </location>
</feature>
<dbReference type="GO" id="GO:0005634">
    <property type="term" value="C:nucleus"/>
    <property type="evidence" value="ECO:0007669"/>
    <property type="project" value="TreeGrafter"/>
</dbReference>
<feature type="region of interest" description="Disordered" evidence="2">
    <location>
        <begin position="229"/>
        <end position="294"/>
    </location>
</feature>
<proteinExistence type="inferred from homology"/>
<evidence type="ECO:0000313" key="4">
    <source>
        <dbReference type="Proteomes" id="UP000053611"/>
    </source>
</evidence>
<reference evidence="3 4" key="1">
    <citation type="submission" date="2015-03" db="EMBL/GenBank/DDBJ databases">
        <title>Genomics and transcriptomics of the oil-accumulating basidiomycete yeast T. oleaginosus allow insights into substrate utilization and the diverse evolutionary trajectories of mating systems in fungi.</title>
        <authorList>
            <consortium name="DOE Joint Genome Institute"/>
            <person name="Kourist R."/>
            <person name="Kracht O."/>
            <person name="Bracharz F."/>
            <person name="Lipzen A."/>
            <person name="Nolan M."/>
            <person name="Ohm R."/>
            <person name="Grigoriev I."/>
            <person name="Sun S."/>
            <person name="Heitman J."/>
            <person name="Bruck T."/>
            <person name="Nowrousian M."/>
        </authorList>
    </citation>
    <scope>NUCLEOTIDE SEQUENCE [LARGE SCALE GENOMIC DNA]</scope>
    <source>
        <strain evidence="3 4">IBC0246</strain>
    </source>
</reference>
<gene>
    <name evidence="3" type="ORF">CC85DRAFT_281953</name>
</gene>
<feature type="compositionally biased region" description="Low complexity" evidence="2">
    <location>
        <begin position="281"/>
        <end position="291"/>
    </location>
</feature>
<dbReference type="PANTHER" id="PTHR21531">
    <property type="entry name" value="LOW-TEMPERATURE VIABILITY PROTEIN LTV1-RELATED"/>
    <property type="match status" value="1"/>
</dbReference>
<dbReference type="Proteomes" id="UP000053611">
    <property type="component" value="Unassembled WGS sequence"/>
</dbReference>
<dbReference type="PANTHER" id="PTHR21531:SF0">
    <property type="entry name" value="PROTEIN LTV1 HOMOLOG"/>
    <property type="match status" value="1"/>
</dbReference>
<comment type="similarity">
    <text evidence="1">Belongs to the LTV1 family.</text>
</comment>